<dbReference type="OrthoDB" id="3177103at2"/>
<dbReference type="RefSeq" id="WP_093934412.1">
    <property type="nucleotide sequence ID" value="NZ_NMQT01000051.1"/>
</dbReference>
<dbReference type="GO" id="GO:0016758">
    <property type="term" value="F:hexosyltransferase activity"/>
    <property type="evidence" value="ECO:0007669"/>
    <property type="project" value="UniProtKB-ARBA"/>
</dbReference>
<gene>
    <name evidence="2" type="ORF">CFP71_14710</name>
</gene>
<dbReference type="Gene3D" id="3.90.550.10">
    <property type="entry name" value="Spore Coat Polysaccharide Biosynthesis Protein SpsA, Chain A"/>
    <property type="match status" value="1"/>
</dbReference>
<reference evidence="2 3" key="1">
    <citation type="submission" date="2017-07" db="EMBL/GenBank/DDBJ databases">
        <title>Amycolatopsis thailandensis Genome sequencing and assembly.</title>
        <authorList>
            <person name="Kaur N."/>
            <person name="Mayilraj S."/>
        </authorList>
    </citation>
    <scope>NUCLEOTIDE SEQUENCE [LARGE SCALE GENOMIC DNA]</scope>
    <source>
        <strain evidence="2 3">JCM 16380</strain>
    </source>
</reference>
<dbReference type="InterPro" id="IPR029044">
    <property type="entry name" value="Nucleotide-diphossugar_trans"/>
</dbReference>
<sequence>MSDPAELTPLRISLSVVIPVHNMAAHVRTTLASLATQTSNDFEVIVVDDGSTDSTATVVRQVFAKGEIPRPRLAHTPHRGVSAARNAGAELAAGAYVLFLDGDDRVAPDLVSIVTQTGGDSPDLICWGWDTVDPAGTILRRYFDAHPPHPGRVSGLTALRHRVVDRTIRTWTASVAYRRLFLLNHGLRFVEGSTCGEDMEFAYKALARARQVDLLDRTLSIYVKRPDSASSRRDVRRFDSIEALERSYHDLAGNPDAEIRAIARNFPLNRYIRNYFHTLDSCLRQGGTPDVRGFLAQVEAQYPGLTNRVAESLRGRLRKRLHTPMDQRLFLVSPVLWWHCRNARHIIDRFLPASWRTTSARSLIRTAARLRRDTAW</sequence>
<evidence type="ECO:0000313" key="2">
    <source>
        <dbReference type="EMBL" id="OXM56080.1"/>
    </source>
</evidence>
<dbReference type="SUPFAM" id="SSF53448">
    <property type="entry name" value="Nucleotide-diphospho-sugar transferases"/>
    <property type="match status" value="1"/>
</dbReference>
<name>A0A229SB44_9PSEU</name>
<keyword evidence="3" id="KW-1185">Reference proteome</keyword>
<accession>A0A229SB44</accession>
<organism evidence="2 3">
    <name type="scientific">Amycolatopsis thailandensis</name>
    <dbReference type="NCBI Taxonomy" id="589330"/>
    <lineage>
        <taxon>Bacteria</taxon>
        <taxon>Bacillati</taxon>
        <taxon>Actinomycetota</taxon>
        <taxon>Actinomycetes</taxon>
        <taxon>Pseudonocardiales</taxon>
        <taxon>Pseudonocardiaceae</taxon>
        <taxon>Amycolatopsis</taxon>
    </lineage>
</organism>
<dbReference type="InterPro" id="IPR001173">
    <property type="entry name" value="Glyco_trans_2-like"/>
</dbReference>
<protein>
    <recommendedName>
        <fullName evidence="1">Glycosyltransferase 2-like domain-containing protein</fullName>
    </recommendedName>
</protein>
<comment type="caution">
    <text evidence="2">The sequence shown here is derived from an EMBL/GenBank/DDBJ whole genome shotgun (WGS) entry which is preliminary data.</text>
</comment>
<evidence type="ECO:0000313" key="3">
    <source>
        <dbReference type="Proteomes" id="UP000215223"/>
    </source>
</evidence>
<feature type="domain" description="Glycosyltransferase 2-like" evidence="1">
    <location>
        <begin position="15"/>
        <end position="132"/>
    </location>
</feature>
<dbReference type="AlphaFoldDB" id="A0A229SB44"/>
<dbReference type="Proteomes" id="UP000215223">
    <property type="component" value="Unassembled WGS sequence"/>
</dbReference>
<dbReference type="Pfam" id="PF00535">
    <property type="entry name" value="Glycos_transf_2"/>
    <property type="match status" value="1"/>
</dbReference>
<dbReference type="EMBL" id="NMQT01000051">
    <property type="protein sequence ID" value="OXM56080.1"/>
    <property type="molecule type" value="Genomic_DNA"/>
</dbReference>
<dbReference type="CDD" id="cd00761">
    <property type="entry name" value="Glyco_tranf_GTA_type"/>
    <property type="match status" value="1"/>
</dbReference>
<dbReference type="PANTHER" id="PTHR22916">
    <property type="entry name" value="GLYCOSYLTRANSFERASE"/>
    <property type="match status" value="1"/>
</dbReference>
<evidence type="ECO:0000259" key="1">
    <source>
        <dbReference type="Pfam" id="PF00535"/>
    </source>
</evidence>
<dbReference type="PANTHER" id="PTHR22916:SF3">
    <property type="entry name" value="UDP-GLCNAC:BETAGAL BETA-1,3-N-ACETYLGLUCOSAMINYLTRANSFERASE-LIKE PROTEIN 1"/>
    <property type="match status" value="1"/>
</dbReference>
<proteinExistence type="predicted"/>